<protein>
    <submittedName>
        <fullName evidence="1">Uncharacterized protein</fullName>
    </submittedName>
</protein>
<dbReference type="EMBL" id="NNRJ01000019">
    <property type="protein sequence ID" value="OYR18743.1"/>
    <property type="molecule type" value="Genomic_DNA"/>
</dbReference>
<evidence type="ECO:0000313" key="2">
    <source>
        <dbReference type="Proteomes" id="UP000215590"/>
    </source>
</evidence>
<sequence>MPMPAVSAATIESVFVKPFSIAKSETSAPHIYNHAAANILTDIFAIRICDAS</sequence>
<comment type="caution">
    <text evidence="1">The sequence shown here is derived from an EMBL/GenBank/DDBJ whole genome shotgun (WGS) entry which is preliminary data.</text>
</comment>
<accession>A0A256FV98</accession>
<dbReference type="AlphaFoldDB" id="A0A256FV98"/>
<name>A0A256FV98_9HYPH</name>
<proteinExistence type="predicted"/>
<evidence type="ECO:0000313" key="1">
    <source>
        <dbReference type="EMBL" id="OYR18743.1"/>
    </source>
</evidence>
<keyword evidence="2" id="KW-1185">Reference proteome</keyword>
<dbReference type="Proteomes" id="UP000215590">
    <property type="component" value="Unassembled WGS sequence"/>
</dbReference>
<reference evidence="1 2" key="1">
    <citation type="submission" date="2017-07" db="EMBL/GenBank/DDBJ databases">
        <title>Phylogenetic study on the rhizospheric bacterium Ochrobactrum sp. A44.</title>
        <authorList>
            <person name="Krzyzanowska D.M."/>
            <person name="Ossowicki A."/>
            <person name="Rajewska M."/>
            <person name="Maciag T."/>
            <person name="Kaczynski Z."/>
            <person name="Czerwicka M."/>
            <person name="Jafra S."/>
        </authorList>
    </citation>
    <scope>NUCLEOTIDE SEQUENCE [LARGE SCALE GENOMIC DNA]</scope>
    <source>
        <strain evidence="1 2">DSM 7216</strain>
    </source>
</reference>
<gene>
    <name evidence="1" type="ORF">CEV31_2077</name>
</gene>
<organism evidence="1 2">
    <name type="scientific">Brucella thiophenivorans</name>
    <dbReference type="NCBI Taxonomy" id="571255"/>
    <lineage>
        <taxon>Bacteria</taxon>
        <taxon>Pseudomonadati</taxon>
        <taxon>Pseudomonadota</taxon>
        <taxon>Alphaproteobacteria</taxon>
        <taxon>Hyphomicrobiales</taxon>
        <taxon>Brucellaceae</taxon>
        <taxon>Brucella/Ochrobactrum group</taxon>
        <taxon>Brucella</taxon>
    </lineage>
</organism>